<dbReference type="Proteomes" id="UP000288291">
    <property type="component" value="Unassembled WGS sequence"/>
</dbReference>
<evidence type="ECO:0000259" key="1">
    <source>
        <dbReference type="PROSITE" id="PS50943"/>
    </source>
</evidence>
<keyword evidence="3" id="KW-1185">Reference proteome</keyword>
<dbReference type="InterPro" id="IPR053163">
    <property type="entry name" value="HTH-type_regulator_Rgg"/>
</dbReference>
<accession>A0A437SW53</accession>
<dbReference type="PROSITE" id="PS50943">
    <property type="entry name" value="HTH_CROC1"/>
    <property type="match status" value="1"/>
</dbReference>
<comment type="caution">
    <text evidence="2">The sequence shown here is derived from an EMBL/GenBank/DDBJ whole genome shotgun (WGS) entry which is preliminary data.</text>
</comment>
<proteinExistence type="predicted"/>
<protein>
    <submittedName>
        <fullName evidence="2">Rgg/GadR/MutR family transcriptional regulator</fullName>
    </submittedName>
</protein>
<dbReference type="InterPro" id="IPR010982">
    <property type="entry name" value="Lambda_DNA-bd_dom_sf"/>
</dbReference>
<dbReference type="GO" id="GO:0003677">
    <property type="term" value="F:DNA binding"/>
    <property type="evidence" value="ECO:0007669"/>
    <property type="project" value="InterPro"/>
</dbReference>
<reference evidence="2 3" key="1">
    <citation type="submission" date="2018-12" db="EMBL/GenBank/DDBJ databases">
        <authorList>
            <person name="Meng J."/>
        </authorList>
    </citation>
    <scope>NUCLEOTIDE SEQUENCE [LARGE SCALE GENOMIC DNA]</scope>
    <source>
        <strain evidence="2 3">HT111-2</strain>
    </source>
</reference>
<organism evidence="2 3">
    <name type="scientific">Lactobacillus xujianguonis</name>
    <dbReference type="NCBI Taxonomy" id="2495899"/>
    <lineage>
        <taxon>Bacteria</taxon>
        <taxon>Bacillati</taxon>
        <taxon>Bacillota</taxon>
        <taxon>Bacilli</taxon>
        <taxon>Lactobacillales</taxon>
        <taxon>Lactobacillaceae</taxon>
        <taxon>Lactobacillus</taxon>
    </lineage>
</organism>
<dbReference type="EMBL" id="RXIA01000007">
    <property type="protein sequence ID" value="RVU71149.1"/>
    <property type="molecule type" value="Genomic_DNA"/>
</dbReference>
<dbReference type="RefSeq" id="WP_103661290.1">
    <property type="nucleotide sequence ID" value="NZ_ML136876.1"/>
</dbReference>
<dbReference type="Gene3D" id="1.10.260.40">
    <property type="entry name" value="lambda repressor-like DNA-binding domains"/>
    <property type="match status" value="1"/>
</dbReference>
<dbReference type="CDD" id="cd00093">
    <property type="entry name" value="HTH_XRE"/>
    <property type="match status" value="1"/>
</dbReference>
<dbReference type="SUPFAM" id="SSF47413">
    <property type="entry name" value="lambda repressor-like DNA-binding domains"/>
    <property type="match status" value="1"/>
</dbReference>
<feature type="domain" description="HTH cro/C1-type" evidence="1">
    <location>
        <begin position="7"/>
        <end position="60"/>
    </location>
</feature>
<dbReference type="AlphaFoldDB" id="A0A437SW53"/>
<gene>
    <name evidence="2" type="ORF">EJK17_03885</name>
</gene>
<evidence type="ECO:0000313" key="3">
    <source>
        <dbReference type="Proteomes" id="UP000288291"/>
    </source>
</evidence>
<sequence length="271" mass="31970">MTIGEALKEEREKLGLSRYQFSKGIVDRKFYGKVEKNEGTLSSEKLIQFIFKYQLNLDNFFNKLKSQAMSDASLLSQMMQEAFNDKDVGRCHKIKDKILTLKGEQLLKLRAIVAVAYLENKLDQLDKGIKKEIFDKLYQKENFSMDLSAVRLFSNTMPALTTEQLHYLILPFLRNIKSKKYITELNEERIAIIFNNYLAICCERQIDDFTVDDVMEYLLKIEDIHLLVYKEIGIFFTSLIRHDYQKAKEIKHDLTKWNYTKLAKSLEKWCQ</sequence>
<dbReference type="PANTHER" id="PTHR37038">
    <property type="entry name" value="TRANSCRIPTIONAL REGULATOR-RELATED"/>
    <property type="match status" value="1"/>
</dbReference>
<evidence type="ECO:0000313" key="2">
    <source>
        <dbReference type="EMBL" id="RVU71149.1"/>
    </source>
</evidence>
<name>A0A437SW53_9LACO</name>
<dbReference type="InterPro" id="IPR001387">
    <property type="entry name" value="Cro/C1-type_HTH"/>
</dbReference>